<sequence>MASIRHNTTARSEDSILDAAREMILAVGVRRTTLTDVARRAGLSRMTIYRSWPDVRSLVADLMTREWVRVAGGFATEEPVGAAVSVVRTLRDHPLWRKIVEVDPELLLPYLTERRGSSQEAMLSMIEAAIARGQRSGTVRPGDPAALARSVLLTAQSFLISGPTMLAPLTRDDPARRPPDPLTPDDLDAELATILERYLRP</sequence>
<dbReference type="PANTHER" id="PTHR30055:SF153">
    <property type="entry name" value="HTH-TYPE TRANSCRIPTIONAL REPRESSOR RV3405C"/>
    <property type="match status" value="1"/>
</dbReference>
<gene>
    <name evidence="4" type="ORF">J2853_000459</name>
</gene>
<evidence type="ECO:0000313" key="4">
    <source>
        <dbReference type="EMBL" id="MDP9841248.1"/>
    </source>
</evidence>
<keyword evidence="5" id="KW-1185">Reference proteome</keyword>
<feature type="domain" description="HTH tetR-type" evidence="3">
    <location>
        <begin position="10"/>
        <end position="70"/>
    </location>
</feature>
<dbReference type="InterPro" id="IPR036271">
    <property type="entry name" value="Tet_transcr_reg_TetR-rel_C_sf"/>
</dbReference>
<organism evidence="4 5">
    <name type="scientific">Streptosporangium lutulentum</name>
    <dbReference type="NCBI Taxonomy" id="1461250"/>
    <lineage>
        <taxon>Bacteria</taxon>
        <taxon>Bacillati</taxon>
        <taxon>Actinomycetota</taxon>
        <taxon>Actinomycetes</taxon>
        <taxon>Streptosporangiales</taxon>
        <taxon>Streptosporangiaceae</taxon>
        <taxon>Streptosporangium</taxon>
    </lineage>
</organism>
<dbReference type="SUPFAM" id="SSF46689">
    <property type="entry name" value="Homeodomain-like"/>
    <property type="match status" value="1"/>
</dbReference>
<dbReference type="Gene3D" id="1.10.357.10">
    <property type="entry name" value="Tetracycline Repressor, domain 2"/>
    <property type="match status" value="1"/>
</dbReference>
<dbReference type="InterPro" id="IPR009057">
    <property type="entry name" value="Homeodomain-like_sf"/>
</dbReference>
<dbReference type="PROSITE" id="PS50977">
    <property type="entry name" value="HTH_TETR_2"/>
    <property type="match status" value="1"/>
</dbReference>
<evidence type="ECO:0000256" key="1">
    <source>
        <dbReference type="ARBA" id="ARBA00023125"/>
    </source>
</evidence>
<evidence type="ECO:0000256" key="2">
    <source>
        <dbReference type="PROSITE-ProRule" id="PRU00335"/>
    </source>
</evidence>
<dbReference type="InterPro" id="IPR001647">
    <property type="entry name" value="HTH_TetR"/>
</dbReference>
<dbReference type="Gene3D" id="1.10.10.60">
    <property type="entry name" value="Homeodomain-like"/>
    <property type="match status" value="1"/>
</dbReference>
<keyword evidence="1 2" id="KW-0238">DNA-binding</keyword>
<dbReference type="RefSeq" id="WP_307554403.1">
    <property type="nucleotide sequence ID" value="NZ_JAUSQU010000001.1"/>
</dbReference>
<proteinExistence type="predicted"/>
<dbReference type="Pfam" id="PF00440">
    <property type="entry name" value="TetR_N"/>
    <property type="match status" value="1"/>
</dbReference>
<dbReference type="PRINTS" id="PR00455">
    <property type="entry name" value="HTHTETR"/>
</dbReference>
<dbReference type="EMBL" id="JAUSQU010000001">
    <property type="protein sequence ID" value="MDP9841248.1"/>
    <property type="molecule type" value="Genomic_DNA"/>
</dbReference>
<feature type="DNA-binding region" description="H-T-H motif" evidence="2">
    <location>
        <begin position="33"/>
        <end position="52"/>
    </location>
</feature>
<comment type="caution">
    <text evidence="4">The sequence shown here is derived from an EMBL/GenBank/DDBJ whole genome shotgun (WGS) entry which is preliminary data.</text>
</comment>
<dbReference type="InterPro" id="IPR050109">
    <property type="entry name" value="HTH-type_TetR-like_transc_reg"/>
</dbReference>
<evidence type="ECO:0000313" key="5">
    <source>
        <dbReference type="Proteomes" id="UP001225356"/>
    </source>
</evidence>
<name>A0ABT9Q4H4_9ACTN</name>
<reference evidence="4 5" key="1">
    <citation type="submission" date="2023-07" db="EMBL/GenBank/DDBJ databases">
        <title>Sequencing the genomes of 1000 actinobacteria strains.</title>
        <authorList>
            <person name="Klenk H.-P."/>
        </authorList>
    </citation>
    <scope>NUCLEOTIDE SEQUENCE [LARGE SCALE GENOMIC DNA]</scope>
    <source>
        <strain evidence="4 5">DSM 46740</strain>
    </source>
</reference>
<accession>A0ABT9Q4H4</accession>
<evidence type="ECO:0000259" key="3">
    <source>
        <dbReference type="PROSITE" id="PS50977"/>
    </source>
</evidence>
<dbReference type="Proteomes" id="UP001225356">
    <property type="component" value="Unassembled WGS sequence"/>
</dbReference>
<protein>
    <submittedName>
        <fullName evidence="4">AcrR family transcriptional regulator</fullName>
    </submittedName>
</protein>
<dbReference type="SUPFAM" id="SSF48498">
    <property type="entry name" value="Tetracyclin repressor-like, C-terminal domain"/>
    <property type="match status" value="1"/>
</dbReference>
<dbReference type="PANTHER" id="PTHR30055">
    <property type="entry name" value="HTH-TYPE TRANSCRIPTIONAL REGULATOR RUTR"/>
    <property type="match status" value="1"/>
</dbReference>